<dbReference type="Proteomes" id="UP001526430">
    <property type="component" value="Unassembled WGS sequence"/>
</dbReference>
<comment type="caution">
    <text evidence="2">The sequence shown here is derived from an EMBL/GenBank/DDBJ whole genome shotgun (WGS) entry which is preliminary data.</text>
</comment>
<gene>
    <name evidence="2" type="ORF">OF850_12350</name>
</gene>
<dbReference type="Gene3D" id="3.40.630.30">
    <property type="match status" value="1"/>
</dbReference>
<evidence type="ECO:0000313" key="2">
    <source>
        <dbReference type="EMBL" id="MCW8086423.1"/>
    </source>
</evidence>
<dbReference type="EMBL" id="JAPFQI010000008">
    <property type="protein sequence ID" value="MCW8086423.1"/>
    <property type="molecule type" value="Genomic_DNA"/>
</dbReference>
<dbReference type="InterPro" id="IPR038740">
    <property type="entry name" value="BioF2-like_GNAT_dom"/>
</dbReference>
<dbReference type="SUPFAM" id="SSF55729">
    <property type="entry name" value="Acyl-CoA N-acyltransferases (Nat)"/>
    <property type="match status" value="1"/>
</dbReference>
<dbReference type="RefSeq" id="WP_301590456.1">
    <property type="nucleotide sequence ID" value="NZ_JAPFQI010000008.1"/>
</dbReference>
<protein>
    <submittedName>
        <fullName evidence="2">GNAT family N-acetyltransferase</fullName>
    </submittedName>
</protein>
<keyword evidence="3" id="KW-1185">Reference proteome</keyword>
<dbReference type="InterPro" id="IPR016181">
    <property type="entry name" value="Acyl_CoA_acyltransferase"/>
</dbReference>
<evidence type="ECO:0000259" key="1">
    <source>
        <dbReference type="Pfam" id="PF13480"/>
    </source>
</evidence>
<evidence type="ECO:0000313" key="3">
    <source>
        <dbReference type="Proteomes" id="UP001526430"/>
    </source>
</evidence>
<accession>A0ABT3NX01</accession>
<dbReference type="Pfam" id="PF13480">
    <property type="entry name" value="Acetyltransf_6"/>
    <property type="match status" value="1"/>
</dbReference>
<reference evidence="2 3" key="1">
    <citation type="submission" date="2022-10" db="EMBL/GenBank/DDBJ databases">
        <title>Roseococcus glaciei nov., sp. nov., isolated from glacier.</title>
        <authorList>
            <person name="Liu Q."/>
            <person name="Xin Y.-H."/>
        </authorList>
    </citation>
    <scope>NUCLEOTIDE SEQUENCE [LARGE SCALE GENOMIC DNA]</scope>
    <source>
        <strain evidence="2 3">MDT2-1-1</strain>
    </source>
</reference>
<organism evidence="2 3">
    <name type="scientific">Sabulicella glaciei</name>
    <dbReference type="NCBI Taxonomy" id="2984948"/>
    <lineage>
        <taxon>Bacteria</taxon>
        <taxon>Pseudomonadati</taxon>
        <taxon>Pseudomonadota</taxon>
        <taxon>Alphaproteobacteria</taxon>
        <taxon>Acetobacterales</taxon>
        <taxon>Acetobacteraceae</taxon>
        <taxon>Sabulicella</taxon>
    </lineage>
</organism>
<feature type="domain" description="BioF2-like acetyltransferase" evidence="1">
    <location>
        <begin position="172"/>
        <end position="320"/>
    </location>
</feature>
<sequence>MPLPTPFSGRLEVVPIRISYELEAEWRGLEEESDCSFFQSWTWLGCEASDRWTNPWLIRAEAGGKLLGLALLNRRPWAWHLHQSGDPVLDAVYVERNGPLCAAGAPEGLGRSMMEAALRRTGLGRLVLPGVVADCLPQAGTAWRRRTVPAPVLELEPVRCVGGDPLSLVSANTRQQVRRSLRAYAKRGAVRLESAASLEEAEIWLLRLAELHTASWNRRGQPGAFRDPSFLRFHRSLLGRGFERGETEVLRLRAGPDDVGYLYNFRHKGRVLAYQSGFADAELGPQEKPGLLAHALAIEQAASRGDREYDFLAGDQRYKRNLGGNTKPLEWAEWTQFTSPFAWAAMTRHMIRQF</sequence>
<name>A0ABT3NX01_9PROT</name>
<proteinExistence type="predicted"/>